<evidence type="ECO:0000256" key="3">
    <source>
        <dbReference type="ARBA" id="ARBA00022701"/>
    </source>
</evidence>
<feature type="domain" description="EML-like first beta-propeller" evidence="7">
    <location>
        <begin position="156"/>
        <end position="445"/>
    </location>
</feature>
<proteinExistence type="predicted"/>
<dbReference type="InterPro" id="IPR001680">
    <property type="entry name" value="WD40_rpt"/>
</dbReference>
<dbReference type="AlphaFoldDB" id="A0A3P7XKS3"/>
<dbReference type="Pfam" id="PF23409">
    <property type="entry name" value="Beta-prop_EML"/>
    <property type="match status" value="1"/>
</dbReference>
<dbReference type="PANTHER" id="PTHR13720">
    <property type="entry name" value="WD-40 REPEAT PROTEIN"/>
    <property type="match status" value="1"/>
</dbReference>
<dbReference type="EMBL" id="UZAH01025559">
    <property type="protein sequence ID" value="VDO66169.1"/>
    <property type="molecule type" value="Genomic_DNA"/>
</dbReference>
<dbReference type="GO" id="GO:0005874">
    <property type="term" value="C:microtubule"/>
    <property type="evidence" value="ECO:0007669"/>
    <property type="project" value="UniProtKB-KW"/>
</dbReference>
<dbReference type="InterPro" id="IPR050630">
    <property type="entry name" value="WD_repeat_EMAP"/>
</dbReference>
<dbReference type="InterPro" id="IPR036322">
    <property type="entry name" value="WD40_repeat_dom_sf"/>
</dbReference>
<dbReference type="InterPro" id="IPR055439">
    <property type="entry name" value="Beta-prop_EML_1st"/>
</dbReference>
<keyword evidence="4" id="KW-0677">Repeat</keyword>
<name>A0A3P7XKS3_HELPZ</name>
<feature type="compositionally biased region" description="Basic and acidic residues" evidence="6">
    <location>
        <begin position="188"/>
        <end position="199"/>
    </location>
</feature>
<evidence type="ECO:0000256" key="1">
    <source>
        <dbReference type="ARBA" id="ARBA00004245"/>
    </source>
</evidence>
<comment type="subcellular location">
    <subcellularLocation>
        <location evidence="1">Cytoplasm</location>
        <location evidence="1">Cytoskeleton</location>
    </subcellularLocation>
</comment>
<accession>A0A3P7XKS3</accession>
<evidence type="ECO:0000256" key="6">
    <source>
        <dbReference type="SAM" id="MobiDB-lite"/>
    </source>
</evidence>
<keyword evidence="5" id="KW-0963">Cytoplasm</keyword>
<evidence type="ECO:0000256" key="2">
    <source>
        <dbReference type="ARBA" id="ARBA00022574"/>
    </source>
</evidence>
<evidence type="ECO:0000313" key="10">
    <source>
        <dbReference type="Proteomes" id="UP000050761"/>
    </source>
</evidence>
<sequence length="714" mass="79191">MFRCDQNSRRDSNPPPPLLLPRRECFTPLHHWHCLSIHDRSAGCAGSSSFDRNKTSHKETKSLRRENGIFGARPFHFYLVIKNAVLSLVPGSSIERLYGSLNAWPILCWEIFEETAFSSGYRGKDVRNNVHYLPTGELLYFSGSVVILHNLTEHYQRHYTGHTSDVKCICVHPNRVLVASGQTTCHQRERRPEFDRHDPVASPSELENELENSHTEAHVRIWDSITLTTLHVLAMFEKALATVAFSNTDGGNLLACIDESYQHTLSIWRWSSETKLAEAKGANDQTFSSSWHPTIKNLIVVCGRGHFSFWSFDPKLGTLTKNSAVFDEGKDKQKTVLSMCFTAAGDVITGDSTGTLSLWDPTTFRSKKQAHAVHPGGVFALCLSRKGTVLSAGKDRAIAEWETTDLVRRRQPMELPDDAGTPRVILNPDGNRIVVGTSRNALFEGDFETDFEEIGDSEDVTCCAAVQSHLFVTCSADGCVRQYNTSTKKREWRKNFGGISCASVDAQGSLLALGFCGGTWSAVDLSSRDTVFEQKESTQPITSLAFASNGLLLFVATKELAAIIYRLDSSHRQFHRISRIGSLSSYVISADWDVSSQYIRGNSTVGACCLGTAANGELVDHASIRDLEWASCNCRISYEAGCVAHSFRSGITSVSRSNSKDSLVVGRDNGSLRLYCCPVKSTSVSRYHIHRSYRFLQFQSPTVSTFNGVPYSSL</sequence>
<keyword evidence="2" id="KW-0853">WD repeat</keyword>
<dbReference type="GO" id="GO:0000226">
    <property type="term" value="P:microtubule cytoskeleton organization"/>
    <property type="evidence" value="ECO:0007669"/>
    <property type="project" value="TreeGrafter"/>
</dbReference>
<dbReference type="OrthoDB" id="47802at2759"/>
<dbReference type="PANTHER" id="PTHR13720:SF50">
    <property type="entry name" value="ECHINODERM MICROTUBULE-ASSOCIATED PROTEIN-LIKE 2"/>
    <property type="match status" value="1"/>
</dbReference>
<keyword evidence="10" id="KW-1185">Reference proteome</keyword>
<reference evidence="11" key="2">
    <citation type="submission" date="2019-09" db="UniProtKB">
        <authorList>
            <consortium name="WormBaseParasite"/>
        </authorList>
    </citation>
    <scope>IDENTIFICATION</scope>
</reference>
<dbReference type="Proteomes" id="UP000050761">
    <property type="component" value="Unassembled WGS sequence"/>
</dbReference>
<keyword evidence="3" id="KW-0493">Microtubule</keyword>
<keyword evidence="5" id="KW-0206">Cytoskeleton</keyword>
<dbReference type="GO" id="GO:0008017">
    <property type="term" value="F:microtubule binding"/>
    <property type="evidence" value="ECO:0007669"/>
    <property type="project" value="TreeGrafter"/>
</dbReference>
<evidence type="ECO:0000259" key="8">
    <source>
        <dbReference type="Pfam" id="PF23414"/>
    </source>
</evidence>
<dbReference type="SUPFAM" id="SSF50978">
    <property type="entry name" value="WD40 repeat-like"/>
    <property type="match status" value="2"/>
</dbReference>
<dbReference type="Pfam" id="PF03451">
    <property type="entry name" value="HELP"/>
    <property type="match status" value="1"/>
</dbReference>
<evidence type="ECO:0000313" key="11">
    <source>
        <dbReference type="WBParaSite" id="HPBE_0000588801-mRNA-1"/>
    </source>
</evidence>
<gene>
    <name evidence="9" type="ORF">HPBE_LOCUS5889</name>
</gene>
<feature type="region of interest" description="Disordered" evidence="6">
    <location>
        <begin position="188"/>
        <end position="209"/>
    </location>
</feature>
<reference evidence="9 10" key="1">
    <citation type="submission" date="2018-11" db="EMBL/GenBank/DDBJ databases">
        <authorList>
            <consortium name="Pathogen Informatics"/>
        </authorList>
    </citation>
    <scope>NUCLEOTIDE SEQUENCE [LARGE SCALE GENOMIC DNA]</scope>
</reference>
<dbReference type="InterPro" id="IPR055442">
    <property type="entry name" value="Beta-prop_EML-like_2nd"/>
</dbReference>
<evidence type="ECO:0000259" key="7">
    <source>
        <dbReference type="Pfam" id="PF23409"/>
    </source>
</evidence>
<dbReference type="InterPro" id="IPR005108">
    <property type="entry name" value="HELP"/>
</dbReference>
<dbReference type="SMART" id="SM00320">
    <property type="entry name" value="WD40"/>
    <property type="match status" value="9"/>
</dbReference>
<organism evidence="9">
    <name type="scientific">Heligmosomoides polygyrus</name>
    <name type="common">Parasitic roundworm</name>
    <dbReference type="NCBI Taxonomy" id="6339"/>
    <lineage>
        <taxon>Eukaryota</taxon>
        <taxon>Metazoa</taxon>
        <taxon>Ecdysozoa</taxon>
        <taxon>Nematoda</taxon>
        <taxon>Chromadorea</taxon>
        <taxon>Rhabditida</taxon>
        <taxon>Rhabditina</taxon>
        <taxon>Rhabditomorpha</taxon>
        <taxon>Strongyloidea</taxon>
        <taxon>Heligmosomidae</taxon>
        <taxon>Heligmosomoides</taxon>
    </lineage>
</organism>
<evidence type="ECO:0000256" key="5">
    <source>
        <dbReference type="ARBA" id="ARBA00023212"/>
    </source>
</evidence>
<protein>
    <submittedName>
        <fullName evidence="11">WD_REPEATS_REGION domain-containing protein</fullName>
    </submittedName>
</protein>
<dbReference type="Pfam" id="PF23414">
    <property type="entry name" value="Beta-prop_EML_2"/>
    <property type="match status" value="1"/>
</dbReference>
<dbReference type="InterPro" id="IPR015943">
    <property type="entry name" value="WD40/YVTN_repeat-like_dom_sf"/>
</dbReference>
<dbReference type="GO" id="GO:0072686">
    <property type="term" value="C:mitotic spindle"/>
    <property type="evidence" value="ECO:0007669"/>
    <property type="project" value="TreeGrafter"/>
</dbReference>
<dbReference type="WBParaSite" id="HPBE_0000588801-mRNA-1">
    <property type="protein sequence ID" value="HPBE_0000588801-mRNA-1"/>
    <property type="gene ID" value="HPBE_0000588801"/>
</dbReference>
<evidence type="ECO:0000313" key="9">
    <source>
        <dbReference type="EMBL" id="VDO66169.1"/>
    </source>
</evidence>
<dbReference type="Gene3D" id="2.130.10.10">
    <property type="entry name" value="YVTN repeat-like/Quinoprotein amine dehydrogenase"/>
    <property type="match status" value="2"/>
</dbReference>
<evidence type="ECO:0000256" key="4">
    <source>
        <dbReference type="ARBA" id="ARBA00022737"/>
    </source>
</evidence>
<feature type="domain" description="EML-like second beta-propeller" evidence="8">
    <location>
        <begin position="466"/>
        <end position="690"/>
    </location>
</feature>